<name>A0A6L5Y915_9BACT</name>
<dbReference type="GO" id="GO:0055129">
    <property type="term" value="P:L-proline biosynthetic process"/>
    <property type="evidence" value="ECO:0007669"/>
    <property type="project" value="UniProtKB-UniRule"/>
</dbReference>
<comment type="catalytic activity">
    <reaction evidence="6 7">
        <text>L-glutamate 5-semialdehyde + phosphate + NADP(+) = L-glutamyl 5-phosphate + NADPH + H(+)</text>
        <dbReference type="Rhea" id="RHEA:19541"/>
        <dbReference type="ChEBI" id="CHEBI:15378"/>
        <dbReference type="ChEBI" id="CHEBI:43474"/>
        <dbReference type="ChEBI" id="CHEBI:57783"/>
        <dbReference type="ChEBI" id="CHEBI:58066"/>
        <dbReference type="ChEBI" id="CHEBI:58274"/>
        <dbReference type="ChEBI" id="CHEBI:58349"/>
        <dbReference type="EC" id="1.2.1.41"/>
    </reaction>
</comment>
<dbReference type="PANTHER" id="PTHR11063:SF8">
    <property type="entry name" value="DELTA-1-PYRROLINE-5-CARBOXYLATE SYNTHASE"/>
    <property type="match status" value="1"/>
</dbReference>
<dbReference type="FunFam" id="3.40.309.10:FF:000006">
    <property type="entry name" value="Gamma-glutamyl phosphate reductase"/>
    <property type="match status" value="1"/>
</dbReference>
<dbReference type="PROSITE" id="PS01223">
    <property type="entry name" value="PROA"/>
    <property type="match status" value="1"/>
</dbReference>
<comment type="caution">
    <text evidence="9">The sequence shown here is derived from an EMBL/GenBank/DDBJ whole genome shotgun (WGS) entry which is preliminary data.</text>
</comment>
<keyword evidence="10" id="KW-1185">Reference proteome</keyword>
<evidence type="ECO:0000256" key="6">
    <source>
        <dbReference type="ARBA" id="ARBA00049024"/>
    </source>
</evidence>
<dbReference type="Gene3D" id="3.40.605.10">
    <property type="entry name" value="Aldehyde Dehydrogenase, Chain A, domain 1"/>
    <property type="match status" value="1"/>
</dbReference>
<dbReference type="UniPathway" id="UPA00098">
    <property type="reaction ID" value="UER00360"/>
</dbReference>
<evidence type="ECO:0000256" key="2">
    <source>
        <dbReference type="ARBA" id="ARBA00022605"/>
    </source>
</evidence>
<dbReference type="CDD" id="cd07079">
    <property type="entry name" value="ALDH_F18-19_ProA-GPR"/>
    <property type="match status" value="1"/>
</dbReference>
<organism evidence="9 10">
    <name type="scientific">Pyramidobacter porci</name>
    <dbReference type="NCBI Taxonomy" id="2605789"/>
    <lineage>
        <taxon>Bacteria</taxon>
        <taxon>Thermotogati</taxon>
        <taxon>Synergistota</taxon>
        <taxon>Synergistia</taxon>
        <taxon>Synergistales</taxon>
        <taxon>Dethiosulfovibrionaceae</taxon>
        <taxon>Pyramidobacter</taxon>
    </lineage>
</organism>
<dbReference type="InterPro" id="IPR016161">
    <property type="entry name" value="Ald_DH/histidinol_DH"/>
</dbReference>
<evidence type="ECO:0000313" key="9">
    <source>
        <dbReference type="EMBL" id="MST54498.1"/>
    </source>
</evidence>
<keyword evidence="4 7" id="KW-0521">NADP</keyword>
<dbReference type="NCBIfam" id="NF001221">
    <property type="entry name" value="PRK00197.1"/>
    <property type="match status" value="1"/>
</dbReference>
<dbReference type="InterPro" id="IPR015590">
    <property type="entry name" value="Aldehyde_DH_dom"/>
</dbReference>
<evidence type="ECO:0000256" key="5">
    <source>
        <dbReference type="ARBA" id="ARBA00023002"/>
    </source>
</evidence>
<evidence type="ECO:0000256" key="3">
    <source>
        <dbReference type="ARBA" id="ARBA00022650"/>
    </source>
</evidence>
<dbReference type="GO" id="GO:0005737">
    <property type="term" value="C:cytoplasm"/>
    <property type="evidence" value="ECO:0007669"/>
    <property type="project" value="UniProtKB-SubCell"/>
</dbReference>
<dbReference type="GO" id="GO:0050661">
    <property type="term" value="F:NADP binding"/>
    <property type="evidence" value="ECO:0007669"/>
    <property type="project" value="InterPro"/>
</dbReference>
<reference evidence="9 10" key="1">
    <citation type="submission" date="2019-08" db="EMBL/GenBank/DDBJ databases">
        <title>In-depth cultivation of the pig gut microbiome towards novel bacterial diversity and tailored functional studies.</title>
        <authorList>
            <person name="Wylensek D."/>
            <person name="Hitch T.C.A."/>
            <person name="Clavel T."/>
        </authorList>
    </citation>
    <scope>NUCLEOTIDE SEQUENCE [LARGE SCALE GENOMIC DNA]</scope>
    <source>
        <strain evidence="9 10">SM-530-WT-4B</strain>
    </source>
</reference>
<dbReference type="PIRSF" id="PIRSF000151">
    <property type="entry name" value="GPR"/>
    <property type="match status" value="1"/>
</dbReference>
<accession>A0A6L5Y915</accession>
<evidence type="ECO:0000259" key="8">
    <source>
        <dbReference type="Pfam" id="PF00171"/>
    </source>
</evidence>
<evidence type="ECO:0000256" key="7">
    <source>
        <dbReference type="HAMAP-Rule" id="MF_00412"/>
    </source>
</evidence>
<keyword evidence="3 7" id="KW-0641">Proline biosynthesis</keyword>
<dbReference type="GO" id="GO:0004350">
    <property type="term" value="F:glutamate-5-semialdehyde dehydrogenase activity"/>
    <property type="evidence" value="ECO:0007669"/>
    <property type="project" value="UniProtKB-UniRule"/>
</dbReference>
<keyword evidence="2 7" id="KW-0028">Amino-acid biosynthesis</keyword>
<evidence type="ECO:0000313" key="10">
    <source>
        <dbReference type="Proteomes" id="UP000473699"/>
    </source>
</evidence>
<dbReference type="SUPFAM" id="SSF53720">
    <property type="entry name" value="ALDH-like"/>
    <property type="match status" value="1"/>
</dbReference>
<comment type="function">
    <text evidence="7">Catalyzes the NADPH-dependent reduction of L-glutamate 5-phosphate into L-glutamate 5-semialdehyde and phosphate. The product spontaneously undergoes cyclization to form 1-pyrroline-5-carboxylate.</text>
</comment>
<evidence type="ECO:0000256" key="4">
    <source>
        <dbReference type="ARBA" id="ARBA00022857"/>
    </source>
</evidence>
<dbReference type="PANTHER" id="PTHR11063">
    <property type="entry name" value="GLUTAMATE SEMIALDEHYDE DEHYDROGENASE"/>
    <property type="match status" value="1"/>
</dbReference>
<comment type="pathway">
    <text evidence="1 7">Amino-acid biosynthesis; L-proline biosynthesis; L-glutamate 5-semialdehyde from L-glutamate: step 2/2.</text>
</comment>
<dbReference type="EMBL" id="VUNH01000001">
    <property type="protein sequence ID" value="MST54498.1"/>
    <property type="molecule type" value="Genomic_DNA"/>
</dbReference>
<dbReference type="InterPro" id="IPR016162">
    <property type="entry name" value="Ald_DH_N"/>
</dbReference>
<protein>
    <recommendedName>
        <fullName evidence="7">Gamma-glutamyl phosphate reductase</fullName>
        <shortName evidence="7">GPR</shortName>
        <ecNumber evidence="7">1.2.1.41</ecNumber>
    </recommendedName>
    <alternativeName>
        <fullName evidence="7">Glutamate-5-semialdehyde dehydrogenase</fullName>
    </alternativeName>
    <alternativeName>
        <fullName evidence="7">Glutamyl-gamma-semialdehyde dehydrogenase</fullName>
        <shortName evidence="7">GSA dehydrogenase</shortName>
    </alternativeName>
</protein>
<gene>
    <name evidence="7" type="primary">proA</name>
    <name evidence="9" type="ORF">FYJ74_00300</name>
</gene>
<dbReference type="AlphaFoldDB" id="A0A6L5Y915"/>
<proteinExistence type="inferred from homology"/>
<dbReference type="NCBIfam" id="TIGR00407">
    <property type="entry name" value="proA"/>
    <property type="match status" value="1"/>
</dbReference>
<comment type="subcellular location">
    <subcellularLocation>
        <location evidence="7">Cytoplasm</location>
    </subcellularLocation>
</comment>
<dbReference type="Pfam" id="PF00171">
    <property type="entry name" value="Aldedh"/>
    <property type="match status" value="1"/>
</dbReference>
<dbReference type="Proteomes" id="UP000473699">
    <property type="component" value="Unassembled WGS sequence"/>
</dbReference>
<dbReference type="Gene3D" id="3.40.309.10">
    <property type="entry name" value="Aldehyde Dehydrogenase, Chain A, domain 2"/>
    <property type="match status" value="1"/>
</dbReference>
<dbReference type="InterPro" id="IPR016163">
    <property type="entry name" value="Ald_DH_C"/>
</dbReference>
<evidence type="ECO:0000256" key="1">
    <source>
        <dbReference type="ARBA" id="ARBA00004985"/>
    </source>
</evidence>
<dbReference type="HAMAP" id="MF_00412">
    <property type="entry name" value="ProA"/>
    <property type="match status" value="1"/>
</dbReference>
<sequence length="419" mass="44419">MIMDASLILHEMGKRARASAAVLAQASSAKKNEALRAMAAALRAHKDDILEANGRDMRGGEENGLGQAMLERLKLTEQRVEDMAVGIEEVAALPDPIGQTVRGYVNSDGLEIAQVRVPLGVIGVIYESRPNVTADTAALCLKSGNAVILRGGSEAMDSSRVIVSALIEAVSSAGLPEGCIQLLDVPGHEATTALMRLDDLDVLIPRGGRGLKKAVREHCTVPCIMTGDGVCHTYIAASADPQMCVPIVINAKTQRPSACNAMETLLIHKDAAPKVLPAVANALVAHGVELRGDAAAREIFADMEPAADEDWGTEHLDLILSVKIVNSLDEALAHIARWGTGHSESILTTDYAEAEKFLDRVDAAAVYVNASTRFTDGGVFGLGAEIGISTQKLHARGPMGIEQLTSTKYKIRGSGQIRR</sequence>
<dbReference type="InterPro" id="IPR012134">
    <property type="entry name" value="Glu-5-SA_DH"/>
</dbReference>
<dbReference type="InterPro" id="IPR020593">
    <property type="entry name" value="G-glutamylP_reductase_CS"/>
</dbReference>
<comment type="similarity">
    <text evidence="7">Belongs to the gamma-glutamyl phosphate reductase family.</text>
</comment>
<dbReference type="EC" id="1.2.1.41" evidence="7"/>
<dbReference type="InterPro" id="IPR000965">
    <property type="entry name" value="GPR_dom"/>
</dbReference>
<keyword evidence="5 7" id="KW-0560">Oxidoreductase</keyword>
<feature type="domain" description="Aldehyde dehydrogenase" evidence="8">
    <location>
        <begin position="13"/>
        <end position="283"/>
    </location>
</feature>
<keyword evidence="7" id="KW-0963">Cytoplasm</keyword>